<dbReference type="Pfam" id="PF02129">
    <property type="entry name" value="Peptidase_S15"/>
    <property type="match status" value="1"/>
</dbReference>
<dbReference type="InterPro" id="IPR029058">
    <property type="entry name" value="AB_hydrolase_fold"/>
</dbReference>
<keyword evidence="1" id="KW-0378">Hydrolase</keyword>
<evidence type="ECO:0000313" key="5">
    <source>
        <dbReference type="EMBL" id="ANH22693.1"/>
    </source>
</evidence>
<organism evidence="5">
    <name type="scientific">Hypocrella siamensis</name>
    <dbReference type="NCBI Taxonomy" id="696354"/>
    <lineage>
        <taxon>Eukaryota</taxon>
        <taxon>Fungi</taxon>
        <taxon>Dikarya</taxon>
        <taxon>Ascomycota</taxon>
        <taxon>Pezizomycotina</taxon>
        <taxon>Sordariomycetes</taxon>
        <taxon>Hypocreomycetidae</taxon>
        <taxon>Hypocreales</taxon>
        <taxon>Clavicipitaceae</taxon>
        <taxon>Hypocrella</taxon>
    </lineage>
</organism>
<name>A0A173G9G2_9HYPO</name>
<feature type="domain" description="Xaa-Pro dipeptidyl-peptidase-like" evidence="3">
    <location>
        <begin position="60"/>
        <end position="288"/>
    </location>
</feature>
<accession>A0A173G9G2</accession>
<dbReference type="InterPro" id="IPR045518">
    <property type="entry name" value="2EXR"/>
</dbReference>
<dbReference type="Gene3D" id="1.10.10.800">
    <property type="match status" value="1"/>
</dbReference>
<sequence length="743" mass="83665">MRQDVSFQTCDRVTLRGWFFKPEKAPGRLPCLVMSHGLSGLKEMDLDSFAQSFVSSLPLACLVYDNRGFGASDAAPGHPRQEFLPAQQQSDYSDAITYAQLRPDVDADRIGVWGTSSSGGNVLVVGAVDRRVRCVLSQMPGVDGWANFHSAVRSDLVAALNKAFQHDLFIWTESCGADRQERAKGAPPAVFPVVDQDAFKPCALPSPDSYAYFSRWAEKSAWKNELTLKSLEGLRASYSSAYIHRISPTPLLMTVARNDVVAPTELALEAYSRAREPKRLHLLPGGHFDGYAGVGFDNNIKCQIDFLREHLCLGDLRIEIFQRLTTPKQNESPGAMLPNVHFKIPNGCRDFILFPQLPPELRQRVWEDYVSAPGLHFLKLQAADRTWSGSASNDRNVQMRPPSSLMPCDASLRADKSHYRLLRQQIMTLLLTCIESQRVAKRLCRRADTLKTDCGKLISLGGSSDVVLLEYLPLDFYQSGQDLPVNLLCPSLKHVRRLAVRYSYAWNLEWDPRRVDAYPAHLYQLLARHLPKLEEFFLLDHLIVRRRRPELAYKDAKTKERLSVWGRARFRAENRLYYEAEPQGWIMKCDVMQVSQWLRASFVKYAKESTLGQHECPEKVRFAVLACEWDIGPPVQQDSASCHLKQGPPFGALARAPRLHRRRMRLKQSLRDAGTLSGRSADGHIVRVGSGQGTDNHGRPTPLRISMASPGPISEAPWGAGATFDFVFRHSERARLATMSLVR</sequence>
<dbReference type="GO" id="GO:0016788">
    <property type="term" value="F:hydrolase activity, acting on ester bonds"/>
    <property type="evidence" value="ECO:0007669"/>
    <property type="project" value="UniProtKB-ARBA"/>
</dbReference>
<reference evidence="5" key="1">
    <citation type="journal article" date="2016" name="BMC Genomics">
        <title>Genome sequence and comparative analysis of clavicipitaceous insect-pathogenic fungus Aschersonia badia with Metarhizium spp.</title>
        <authorList>
            <person name="Agrawal Y."/>
            <person name="Narwani T."/>
            <person name="Subramanian S."/>
        </authorList>
    </citation>
    <scope>NUCLEOTIDE SEQUENCE</scope>
    <source>
        <strain evidence="5">MTCC 10142</strain>
    </source>
</reference>
<feature type="non-terminal residue" evidence="5">
    <location>
        <position position="743"/>
    </location>
</feature>
<dbReference type="Pfam" id="PF20150">
    <property type="entry name" value="2EXR"/>
    <property type="match status" value="1"/>
</dbReference>
<evidence type="ECO:0000259" key="3">
    <source>
        <dbReference type="Pfam" id="PF02129"/>
    </source>
</evidence>
<feature type="region of interest" description="Disordered" evidence="2">
    <location>
        <begin position="681"/>
        <end position="701"/>
    </location>
</feature>
<dbReference type="InterPro" id="IPR000383">
    <property type="entry name" value="Xaa-Pro-like_dom"/>
</dbReference>
<evidence type="ECO:0000256" key="1">
    <source>
        <dbReference type="ARBA" id="ARBA00022801"/>
    </source>
</evidence>
<dbReference type="InterPro" id="IPR050261">
    <property type="entry name" value="FrsA_esterase"/>
</dbReference>
<proteinExistence type="predicted"/>
<dbReference type="Gene3D" id="3.40.50.1820">
    <property type="entry name" value="alpha/beta hydrolase"/>
    <property type="match status" value="1"/>
</dbReference>
<feature type="domain" description="2EXR" evidence="4">
    <location>
        <begin position="351"/>
        <end position="443"/>
    </location>
</feature>
<dbReference type="SUPFAM" id="SSF53474">
    <property type="entry name" value="alpha/beta-Hydrolases"/>
    <property type="match status" value="1"/>
</dbReference>
<dbReference type="PANTHER" id="PTHR22946:SF9">
    <property type="entry name" value="POLYKETIDE TRANSFERASE AF380"/>
    <property type="match status" value="1"/>
</dbReference>
<dbReference type="AlphaFoldDB" id="A0A173G9G2"/>
<evidence type="ECO:0000256" key="2">
    <source>
        <dbReference type="SAM" id="MobiDB-lite"/>
    </source>
</evidence>
<dbReference type="PANTHER" id="PTHR22946">
    <property type="entry name" value="DIENELACTONE HYDROLASE DOMAIN-CONTAINING PROTEIN-RELATED"/>
    <property type="match status" value="1"/>
</dbReference>
<evidence type="ECO:0000259" key="4">
    <source>
        <dbReference type="Pfam" id="PF20150"/>
    </source>
</evidence>
<dbReference type="EMBL" id="KU202456">
    <property type="protein sequence ID" value="ANH22693.1"/>
    <property type="molecule type" value="Genomic_DNA"/>
</dbReference>
<protein>
    <submittedName>
        <fullName evidence="5">Uncharacterized protein</fullName>
    </submittedName>
</protein>